<gene>
    <name evidence="2" type="ORF">O181_125653</name>
</gene>
<proteinExistence type="predicted"/>
<name>A0A9Q3KR06_9BASI</name>
<dbReference type="Proteomes" id="UP000765509">
    <property type="component" value="Unassembled WGS sequence"/>
</dbReference>
<accession>A0A9Q3KR06</accession>
<protein>
    <submittedName>
        <fullName evidence="2">Uncharacterized protein</fullName>
    </submittedName>
</protein>
<reference evidence="2" key="1">
    <citation type="submission" date="2021-03" db="EMBL/GenBank/DDBJ databases">
        <title>Draft genome sequence of rust myrtle Austropuccinia psidii MF-1, a brazilian biotype.</title>
        <authorList>
            <person name="Quecine M.C."/>
            <person name="Pachon D.M.R."/>
            <person name="Bonatelli M.L."/>
            <person name="Correr F.H."/>
            <person name="Franceschini L.M."/>
            <person name="Leite T.F."/>
            <person name="Margarido G.R.A."/>
            <person name="Almeida C.A."/>
            <person name="Ferrarezi J.A."/>
            <person name="Labate C.A."/>
        </authorList>
    </citation>
    <scope>NUCLEOTIDE SEQUENCE</scope>
    <source>
        <strain evidence="2">MF-1</strain>
    </source>
</reference>
<evidence type="ECO:0000313" key="3">
    <source>
        <dbReference type="Proteomes" id="UP000765509"/>
    </source>
</evidence>
<organism evidence="2 3">
    <name type="scientific">Austropuccinia psidii MF-1</name>
    <dbReference type="NCBI Taxonomy" id="1389203"/>
    <lineage>
        <taxon>Eukaryota</taxon>
        <taxon>Fungi</taxon>
        <taxon>Dikarya</taxon>
        <taxon>Basidiomycota</taxon>
        <taxon>Pucciniomycotina</taxon>
        <taxon>Pucciniomycetes</taxon>
        <taxon>Pucciniales</taxon>
        <taxon>Sphaerophragmiaceae</taxon>
        <taxon>Austropuccinia</taxon>
    </lineage>
</organism>
<feature type="region of interest" description="Disordered" evidence="1">
    <location>
        <begin position="30"/>
        <end position="61"/>
    </location>
</feature>
<evidence type="ECO:0000313" key="2">
    <source>
        <dbReference type="EMBL" id="MBW0585938.1"/>
    </source>
</evidence>
<sequence length="121" mass="14050">MIQEGSIKSTSKPKQYEELNKKLEYIMKNQSTNGNDYGQETLKKELRKPNIKNNGDKDKSLLPQEVTSPLVLFSKLLKPEASLKKDNYEIQKLQIFPSNMLNIDPRLIMENKDIIKQNLNK</sequence>
<evidence type="ECO:0000256" key="1">
    <source>
        <dbReference type="SAM" id="MobiDB-lite"/>
    </source>
</evidence>
<feature type="compositionally biased region" description="Basic and acidic residues" evidence="1">
    <location>
        <begin position="41"/>
        <end position="60"/>
    </location>
</feature>
<keyword evidence="3" id="KW-1185">Reference proteome</keyword>
<dbReference type="EMBL" id="AVOT02122401">
    <property type="protein sequence ID" value="MBW0585938.1"/>
    <property type="molecule type" value="Genomic_DNA"/>
</dbReference>
<dbReference type="AlphaFoldDB" id="A0A9Q3KR06"/>
<comment type="caution">
    <text evidence="2">The sequence shown here is derived from an EMBL/GenBank/DDBJ whole genome shotgun (WGS) entry which is preliminary data.</text>
</comment>